<dbReference type="Gramene" id="HORVU.MOREX.r3.1HG0047780.1">
    <property type="protein sequence ID" value="HORVU.MOREX.r3.1HG0047780.1"/>
    <property type="gene ID" value="HORVU.MOREX.r3.1HG0047780"/>
</dbReference>
<sequence>MAASVREASMRILRPAGEGLRRLIHAPQFSMLLLSFQHSGSISVFGEGYRATQIQQSKEDLYNLIADAQANSAASQEDKMVLKTLCTHVKPRPHDPQWRRITTAKKVTKWTATSIVLATCAIAFPALANRPDYRVTTACEQKTVEQCRLPESVAQQGAQKP</sequence>
<name>A0A8I6X2M6_HORVV</name>
<reference evidence="1" key="2">
    <citation type="submission" date="2020-10" db="EMBL/GenBank/DDBJ databases">
        <authorList>
            <person name="Scholz U."/>
            <person name="Mascher M."/>
            <person name="Fiebig A."/>
        </authorList>
    </citation>
    <scope>NUCLEOTIDE SEQUENCE [LARGE SCALE GENOMIC DNA]</scope>
    <source>
        <strain evidence="1">cv. Morex</strain>
    </source>
</reference>
<accession>A0A8I6X2M6</accession>
<evidence type="ECO:0000313" key="2">
    <source>
        <dbReference type="Proteomes" id="UP000011116"/>
    </source>
</evidence>
<evidence type="ECO:0000313" key="1">
    <source>
        <dbReference type="EnsemblPlants" id="HORVU.MOREX.r3.1HG0047780.1"/>
    </source>
</evidence>
<protein>
    <submittedName>
        <fullName evidence="1">Uncharacterized protein</fullName>
    </submittedName>
</protein>
<dbReference type="Gramene" id="HORVU.MOREX.r2.1HG0037280.1">
    <property type="protein sequence ID" value="HORVU.MOREX.r2.1HG0037280.1"/>
    <property type="gene ID" value="HORVU.MOREX.r2.1HG0037280"/>
</dbReference>
<reference evidence="2" key="1">
    <citation type="journal article" date="2012" name="Nature">
        <title>A physical, genetic and functional sequence assembly of the barley genome.</title>
        <authorList>
            <consortium name="The International Barley Genome Sequencing Consortium"/>
            <person name="Mayer K.F."/>
            <person name="Waugh R."/>
            <person name="Brown J.W."/>
            <person name="Schulman A."/>
            <person name="Langridge P."/>
            <person name="Platzer M."/>
            <person name="Fincher G.B."/>
            <person name="Muehlbauer G.J."/>
            <person name="Sato K."/>
            <person name="Close T.J."/>
            <person name="Wise R.P."/>
            <person name="Stein N."/>
        </authorList>
    </citation>
    <scope>NUCLEOTIDE SEQUENCE [LARGE SCALE GENOMIC DNA]</scope>
    <source>
        <strain evidence="2">cv. Morex</strain>
    </source>
</reference>
<dbReference type="EnsemblPlants" id="HORVU.MOREX.r3.1HG0047780.1">
    <property type="protein sequence ID" value="HORVU.MOREX.r3.1HG0047780.1"/>
    <property type="gene ID" value="HORVU.MOREX.r3.1HG0047780"/>
</dbReference>
<keyword evidence="2" id="KW-1185">Reference proteome</keyword>
<proteinExistence type="predicted"/>
<organism evidence="1 2">
    <name type="scientific">Hordeum vulgare subsp. vulgare</name>
    <name type="common">Domesticated barley</name>
    <dbReference type="NCBI Taxonomy" id="112509"/>
    <lineage>
        <taxon>Eukaryota</taxon>
        <taxon>Viridiplantae</taxon>
        <taxon>Streptophyta</taxon>
        <taxon>Embryophyta</taxon>
        <taxon>Tracheophyta</taxon>
        <taxon>Spermatophyta</taxon>
        <taxon>Magnoliopsida</taxon>
        <taxon>Liliopsida</taxon>
        <taxon>Poales</taxon>
        <taxon>Poaceae</taxon>
        <taxon>BOP clade</taxon>
        <taxon>Pooideae</taxon>
        <taxon>Triticodae</taxon>
        <taxon>Triticeae</taxon>
        <taxon>Hordeinae</taxon>
        <taxon>Hordeum</taxon>
    </lineage>
</organism>
<reference evidence="1" key="3">
    <citation type="submission" date="2022-01" db="UniProtKB">
        <authorList>
            <consortium name="EnsemblPlants"/>
        </authorList>
    </citation>
    <scope>IDENTIFICATION</scope>
    <source>
        <strain evidence="1">subsp. vulgare</strain>
    </source>
</reference>
<dbReference type="Proteomes" id="UP000011116">
    <property type="component" value="Chromosome 1H"/>
</dbReference>
<dbReference type="AlphaFoldDB" id="A0A8I6X2M6"/>